<gene>
    <name evidence="1" type="ORF">OHU69_10410</name>
</gene>
<dbReference type="InterPro" id="IPR009057">
    <property type="entry name" value="Homeodomain-like_sf"/>
</dbReference>
<dbReference type="Gene3D" id="1.10.10.60">
    <property type="entry name" value="Homeodomain-like"/>
    <property type="match status" value="1"/>
</dbReference>
<dbReference type="Pfam" id="PF13384">
    <property type="entry name" value="HTH_23"/>
    <property type="match status" value="1"/>
</dbReference>
<dbReference type="EMBL" id="CP108195">
    <property type="protein sequence ID" value="WTS11442.1"/>
    <property type="molecule type" value="Genomic_DNA"/>
</dbReference>
<protein>
    <submittedName>
        <fullName evidence="1">Helix-turn-helix domain-containing protein</fullName>
    </submittedName>
</protein>
<sequence length="100" mass="11339">MRPMRYPPELRRKALDLLADGEPVKKVAVALGLSDQTVYQWRRRYLPHLSRGGPKPSTGLDLRAARRRIAELESELAALRRATELLCDVVSPKGDSRQFT</sequence>
<evidence type="ECO:0000313" key="1">
    <source>
        <dbReference type="EMBL" id="WTS11442.1"/>
    </source>
</evidence>
<organism evidence="1">
    <name type="scientific">Streptomyces sp. NBC_00119</name>
    <dbReference type="NCBI Taxonomy" id="2975659"/>
    <lineage>
        <taxon>Bacteria</taxon>
        <taxon>Bacillati</taxon>
        <taxon>Actinomycetota</taxon>
        <taxon>Actinomycetes</taxon>
        <taxon>Kitasatosporales</taxon>
        <taxon>Streptomycetaceae</taxon>
        <taxon>Streptomyces</taxon>
    </lineage>
</organism>
<accession>A0AAU1U487</accession>
<proteinExistence type="predicted"/>
<dbReference type="SUPFAM" id="SSF46689">
    <property type="entry name" value="Homeodomain-like"/>
    <property type="match status" value="1"/>
</dbReference>
<dbReference type="AlphaFoldDB" id="A0AAU1U487"/>
<reference evidence="1" key="1">
    <citation type="submission" date="2022-10" db="EMBL/GenBank/DDBJ databases">
        <title>The complete genomes of actinobacterial strains from the NBC collection.</title>
        <authorList>
            <person name="Joergensen T.S."/>
            <person name="Alvarez Arevalo M."/>
            <person name="Sterndorff E.B."/>
            <person name="Faurdal D."/>
            <person name="Vuksanovic O."/>
            <person name="Mourched A.-S."/>
            <person name="Charusanti P."/>
            <person name="Shaw S."/>
            <person name="Blin K."/>
            <person name="Weber T."/>
        </authorList>
    </citation>
    <scope>NUCLEOTIDE SEQUENCE</scope>
    <source>
        <strain evidence="1">NBC_00119</strain>
    </source>
</reference>
<name>A0AAU1U487_9ACTN</name>